<dbReference type="Proteomes" id="UP000317904">
    <property type="component" value="Unassembled WGS sequence"/>
</dbReference>
<dbReference type="EMBL" id="VFSY01000027">
    <property type="protein sequence ID" value="TPI01313.1"/>
    <property type="molecule type" value="Genomic_DNA"/>
</dbReference>
<dbReference type="InterPro" id="IPR050270">
    <property type="entry name" value="DegV_domain_contain"/>
</dbReference>
<dbReference type="EMBL" id="CP034044">
    <property type="protein sequence ID" value="AZG68861.1"/>
    <property type="molecule type" value="Genomic_DNA"/>
</dbReference>
<dbReference type="AlphaFoldDB" id="A0A3G8LH50"/>
<dbReference type="PROSITE" id="PS51482">
    <property type="entry name" value="DEGV"/>
    <property type="match status" value="1"/>
</dbReference>
<keyword evidence="4" id="KW-1185">Reference proteome</keyword>
<dbReference type="GO" id="GO:0008289">
    <property type="term" value="F:lipid binding"/>
    <property type="evidence" value="ECO:0007669"/>
    <property type="project" value="UniProtKB-KW"/>
</dbReference>
<dbReference type="Pfam" id="PF02645">
    <property type="entry name" value="DegV"/>
    <property type="match status" value="1"/>
</dbReference>
<name>A0A3G8LH50_9MOLU</name>
<dbReference type="InterPro" id="IPR043168">
    <property type="entry name" value="DegV_C"/>
</dbReference>
<dbReference type="KEGG" id="mstr:EGN60_02775"/>
<evidence type="ECO:0000313" key="2">
    <source>
        <dbReference type="EMBL" id="AZG68861.1"/>
    </source>
</evidence>
<dbReference type="Gene3D" id="3.30.1180.10">
    <property type="match status" value="1"/>
</dbReference>
<reference evidence="3 5" key="2">
    <citation type="submission" date="2019-06" db="EMBL/GenBank/DDBJ databases">
        <title>A comparative genomics study of ostrich specific Mycoplasmas.</title>
        <authorList>
            <person name="Botes A."/>
            <person name="Nel T."/>
        </authorList>
    </citation>
    <scope>NUCLEOTIDE SEQUENCE [LARGE SCALE GENOMIC DNA]</scope>
    <source>
        <strain evidence="3 5">Ms01</strain>
    </source>
</reference>
<accession>A0A502M1G7</accession>
<reference evidence="2 4" key="1">
    <citation type="submission" date="2018-11" db="EMBL/GenBank/DDBJ databases">
        <title>Genome sequence of Mycoplasma struthionis sp. nov.</title>
        <authorList>
            <person name="Spergser J."/>
        </authorList>
    </citation>
    <scope>NUCLEOTIDE SEQUENCE [LARGE SCALE GENOMIC DNA]</scope>
    <source>
        <strain evidence="2 4">237IA</strain>
    </source>
</reference>
<proteinExistence type="predicted"/>
<sequence>MKIKIIPDSSCGLTKEQALELGWDLLPIRAEIDNKTYEIGVNITVDEFAKIWRANKKVDALTFATPPGQAQILVDKYLAEGYDMILFYPISNKLSSQTNSLKTFFKDNKQVYVVDSIKISYLIFRDLLLFDEKIKAGEKFEDAIKHFSKNEERTILIPEFNDALVKGGRLSKSAAAIAKLLKIVPVIKFDEKGALEKESIGRVFNKMVEKYANELIDEKSSQNSENHYFIIMHSNNLNIKEFVKKIKENKNLKNPVLVSNLSTEIAIHTGIGAICMVYVKIDEEIKETVLKYFEQV</sequence>
<dbReference type="Gene3D" id="3.40.50.10170">
    <property type="match status" value="1"/>
</dbReference>
<evidence type="ECO:0000256" key="1">
    <source>
        <dbReference type="ARBA" id="ARBA00023121"/>
    </source>
</evidence>
<organism evidence="2 4">
    <name type="scientific">Mycoplasma struthionis</name>
    <dbReference type="NCBI Taxonomy" id="538220"/>
    <lineage>
        <taxon>Bacteria</taxon>
        <taxon>Bacillati</taxon>
        <taxon>Mycoplasmatota</taxon>
        <taxon>Mollicutes</taxon>
        <taxon>Mycoplasmataceae</taxon>
        <taxon>Mycoplasma</taxon>
    </lineage>
</organism>
<dbReference type="SUPFAM" id="SSF82549">
    <property type="entry name" value="DAK1/DegV-like"/>
    <property type="match status" value="1"/>
</dbReference>
<keyword evidence="1" id="KW-0446">Lipid-binding</keyword>
<dbReference type="InterPro" id="IPR003797">
    <property type="entry name" value="DegV"/>
</dbReference>
<evidence type="ECO:0000313" key="5">
    <source>
        <dbReference type="Proteomes" id="UP000317904"/>
    </source>
</evidence>
<protein>
    <submittedName>
        <fullName evidence="2">DegV family EDD domain-containing protein</fullName>
    </submittedName>
</protein>
<accession>A0A3G8LH50</accession>
<dbReference type="PANTHER" id="PTHR33434:SF2">
    <property type="entry name" value="FATTY ACID-BINDING PROTEIN TM_1468"/>
    <property type="match status" value="1"/>
</dbReference>
<dbReference type="PANTHER" id="PTHR33434">
    <property type="entry name" value="DEGV DOMAIN-CONTAINING PROTEIN DR_1986-RELATED"/>
    <property type="match status" value="1"/>
</dbReference>
<dbReference type="NCBIfam" id="TIGR00762">
    <property type="entry name" value="DegV"/>
    <property type="match status" value="1"/>
</dbReference>
<dbReference type="RefSeq" id="WP_124724554.1">
    <property type="nucleotide sequence ID" value="NZ_CP034044.1"/>
</dbReference>
<dbReference type="Proteomes" id="UP000275883">
    <property type="component" value="Chromosome"/>
</dbReference>
<evidence type="ECO:0000313" key="3">
    <source>
        <dbReference type="EMBL" id="TPI01313.1"/>
    </source>
</evidence>
<dbReference type="OrthoDB" id="388177at2"/>
<gene>
    <name evidence="2" type="ORF">EGN60_02775</name>
    <name evidence="3" type="ORF">FJM01_02665</name>
</gene>
<evidence type="ECO:0000313" key="4">
    <source>
        <dbReference type="Proteomes" id="UP000275883"/>
    </source>
</evidence>